<organism evidence="4 5">
    <name type="scientific">Fodinibius sediminis</name>
    <dbReference type="NCBI Taxonomy" id="1214077"/>
    <lineage>
        <taxon>Bacteria</taxon>
        <taxon>Pseudomonadati</taxon>
        <taxon>Balneolota</taxon>
        <taxon>Balneolia</taxon>
        <taxon>Balneolales</taxon>
        <taxon>Balneolaceae</taxon>
        <taxon>Fodinibius</taxon>
    </lineage>
</organism>
<keyword evidence="1" id="KW-0812">Transmembrane</keyword>
<evidence type="ECO:0000259" key="2">
    <source>
        <dbReference type="Pfam" id="PF04773"/>
    </source>
</evidence>
<evidence type="ECO:0000256" key="1">
    <source>
        <dbReference type="SAM" id="Phobius"/>
    </source>
</evidence>
<reference evidence="4 5" key="1">
    <citation type="submission" date="2017-05" db="EMBL/GenBank/DDBJ databases">
        <authorList>
            <person name="Varghese N."/>
            <person name="Submissions S."/>
        </authorList>
    </citation>
    <scope>NUCLEOTIDE SEQUENCE [LARGE SCALE GENOMIC DNA]</scope>
    <source>
        <strain evidence="4 5">DSM 21194</strain>
    </source>
</reference>
<dbReference type="PANTHER" id="PTHR30273:SF2">
    <property type="entry name" value="PROTEIN FECR"/>
    <property type="match status" value="1"/>
</dbReference>
<evidence type="ECO:0000313" key="4">
    <source>
        <dbReference type="EMBL" id="SMO62759.1"/>
    </source>
</evidence>
<gene>
    <name evidence="4" type="ORF">SAMN06265218_107100</name>
</gene>
<evidence type="ECO:0000313" key="5">
    <source>
        <dbReference type="Proteomes" id="UP000317593"/>
    </source>
</evidence>
<keyword evidence="1" id="KW-1133">Transmembrane helix</keyword>
<dbReference type="Pfam" id="PF04773">
    <property type="entry name" value="FecR"/>
    <property type="match status" value="1"/>
</dbReference>
<proteinExistence type="predicted"/>
<evidence type="ECO:0000259" key="3">
    <source>
        <dbReference type="Pfam" id="PF16344"/>
    </source>
</evidence>
<sequence>MVKQQMWRLLQRYVTNNCLPEERRKVERWMDESSENRRLVNDLKQIWKLSPEEEFGVNVEDAWNRFRMHEIDPGPSRKHWKPSSAVNQRMVTVLSTAAAVLLVIFVGVLSSHYLDEQQAGGSQLHDTELKHSTARRGEKARISFSDGTVVVLNAASSLRYPKRFDGANREVYLKGEAYFEVVPGADKPFIVHTKTADVEVLGTKFNVRAWDEETAVDVGVREGKVAVKPASSIRSENSVLLTGGQHVSVVKGKGVTGIENVDIEKHLLWLSGGLYFDNEPFKQVLLQIERKFDVQISVKDTSILDVPFTSTFSDENLENVLKVLSASMKMNYRKKNQEIEFSKP</sequence>
<dbReference type="Gene3D" id="2.60.120.1440">
    <property type="match status" value="1"/>
</dbReference>
<dbReference type="GO" id="GO:0016989">
    <property type="term" value="F:sigma factor antagonist activity"/>
    <property type="evidence" value="ECO:0007669"/>
    <property type="project" value="TreeGrafter"/>
</dbReference>
<keyword evidence="5" id="KW-1185">Reference proteome</keyword>
<dbReference type="Gene3D" id="3.55.50.30">
    <property type="match status" value="1"/>
</dbReference>
<accession>A0A521CTF7</accession>
<dbReference type="InterPro" id="IPR012373">
    <property type="entry name" value="Ferrdict_sens_TM"/>
</dbReference>
<feature type="transmembrane region" description="Helical" evidence="1">
    <location>
        <begin position="91"/>
        <end position="114"/>
    </location>
</feature>
<dbReference type="Pfam" id="PF16344">
    <property type="entry name" value="FecR_C"/>
    <property type="match status" value="1"/>
</dbReference>
<name>A0A521CTF7_9BACT</name>
<dbReference type="PANTHER" id="PTHR30273">
    <property type="entry name" value="PERIPLASMIC SIGNAL SENSOR AND SIGMA FACTOR ACTIVATOR FECR-RELATED"/>
    <property type="match status" value="1"/>
</dbReference>
<keyword evidence="1" id="KW-0472">Membrane</keyword>
<dbReference type="InterPro" id="IPR006860">
    <property type="entry name" value="FecR"/>
</dbReference>
<dbReference type="PIRSF" id="PIRSF018266">
    <property type="entry name" value="FecR"/>
    <property type="match status" value="1"/>
</dbReference>
<dbReference type="InterPro" id="IPR032508">
    <property type="entry name" value="FecR_C"/>
</dbReference>
<dbReference type="Proteomes" id="UP000317593">
    <property type="component" value="Unassembled WGS sequence"/>
</dbReference>
<feature type="domain" description="Protein FecR C-terminal" evidence="3">
    <location>
        <begin position="274"/>
        <end position="339"/>
    </location>
</feature>
<dbReference type="OrthoDB" id="704021at2"/>
<dbReference type="EMBL" id="FXTH01000007">
    <property type="protein sequence ID" value="SMO62759.1"/>
    <property type="molecule type" value="Genomic_DNA"/>
</dbReference>
<dbReference type="AlphaFoldDB" id="A0A521CTF7"/>
<feature type="domain" description="FecR protein" evidence="2">
    <location>
        <begin position="135"/>
        <end position="225"/>
    </location>
</feature>
<protein>
    <submittedName>
        <fullName evidence="4">FecR family protein</fullName>
    </submittedName>
</protein>